<keyword evidence="11" id="KW-0221">Differentiation</keyword>
<evidence type="ECO:0000256" key="3">
    <source>
        <dbReference type="ARBA" id="ARBA00004510"/>
    </source>
</evidence>
<evidence type="ECO:0000256" key="16">
    <source>
        <dbReference type="ARBA" id="ARBA00023139"/>
    </source>
</evidence>
<evidence type="ECO:0000256" key="11">
    <source>
        <dbReference type="ARBA" id="ARBA00022782"/>
    </source>
</evidence>
<feature type="compositionally biased region" description="Acidic residues" evidence="22">
    <location>
        <begin position="586"/>
        <end position="603"/>
    </location>
</feature>
<feature type="compositionally biased region" description="Low complexity" evidence="22">
    <location>
        <begin position="1514"/>
        <end position="1528"/>
    </location>
</feature>
<dbReference type="FunFam" id="2.30.42.10:FF:000064">
    <property type="entry name" value="protein lap4 isoform X1"/>
    <property type="match status" value="1"/>
</dbReference>
<feature type="compositionally biased region" description="Basic and acidic residues" evidence="22">
    <location>
        <begin position="1418"/>
        <end position="1440"/>
    </location>
</feature>
<dbReference type="GO" id="GO:0030154">
    <property type="term" value="P:cell differentiation"/>
    <property type="evidence" value="ECO:0007669"/>
    <property type="project" value="UniProtKB-KW"/>
</dbReference>
<feature type="region of interest" description="Disordered" evidence="22">
    <location>
        <begin position="1244"/>
        <end position="1484"/>
    </location>
</feature>
<keyword evidence="9" id="KW-0433">Leucine-rich repeat</keyword>
<feature type="compositionally biased region" description="Basic and acidic residues" evidence="22">
    <location>
        <begin position="1633"/>
        <end position="1642"/>
    </location>
</feature>
<dbReference type="Pfam" id="PF00595">
    <property type="entry name" value="PDZ"/>
    <property type="match status" value="4"/>
</dbReference>
<sequence>MLKCIPLWRCNRHVESVDKRHCNLQTVPDEIFRYSRSLEELLLDANQLKELPKPFFRLLNLRKLGLSDNEIQRLPPEVANFMQLVELDISRNDIPEIPESIKFCRALEIADFSGNPLSRLPDGFTQLRALAHLALNDVSLQTLPNDIGNLANLVTLELRENLLKSLPTSLSFLVKLEQLDLGSNELEVLPDTLGALPNLRELWLDRNQLSSLPPELGNLRRLVCLDVSENRLEELPSELNGLLALTDLLLTQNLLEVIPDSIGCLKQLSILKVDQNRLTHLTDSIGECENLTELVLTENLLQSLPRSLGKLKKLTNLNVDRNRLGSVPKELGGCASLNVLSLRDNRLGKLPAELADATELHVLDVAGNRLQNLPFALTNLNLKAMWLAENQSQPMLKFQTEDDERTGEKVLTCYLLPQQPSPSLENLLQNSVDDSWTDSNLNRVSVIQFQEETKAEDEDDEAAAERRGLQRRATPHPSELKEMKKVIEERRNEGYTSRPDGEESPDPQEKRLSDLSNQSHDSQVSNSTLSATSHEDRQNVTFTVQREELGDRHSPQEEAEELDEMEVEYIEPTVHFAEEPIIRGGDEEDDEDGEDGERSDEEYERPVLPAEKQRLIRKDTPHYKKHFKITKLPKPEAVAALLQGFSPDGLNSPTQAEDEEDEDEEEEQSIGTPQHHHRMQELEDSRQQVNSSQVKHNLTILRQTGGLGISIAGGKGSTPYKGDDEGIFISRVSEEGPAARAGVKVGDKLLEVNGVDLHEAEHHTAVEALRSSGATVSMTVLRERMVEPENAITTTPLRPEDDYFPRERRSSGIAFNMETSPSGPRQRFSTCLIRNDKGLGFSIAGGKGSTPYRTGDTGIYISRIAEGGAAHRDSTLRVGDRVISINGVDMTEARHDQAVALLTGTSPSIALLVERDLNAPGGSPGQSRARAHSPPPPEPSDSPDQEETGLHGNNLSRMEDEYPIEEVTLVKSGGPLGLSIVGGSDHASHPFGINEPGVFISKVIPHGLACQSGLRVGDRILEVNSIDLRHATHQEAVRALLANKQEIRMLVRRDPSPPGMQEIAIQKQPGEKLGISIRGGAKGHAGNPFDPTDEGIFISKVSSSGAAARDARLLVGMRILEVNNHSLLGMTHTEAVRVLRGVGDSLVMLVCDGFDPQNVAAVEASPGVIANPFATGIVRKNSMESISSIDRDLSPEEMDIIQKESEMVRETSQWEREEMEKVNMGTGPLKLDYKTLAALPTSSLQKVNRAPSSDFTRTDSPIREAPYSPTIQPANIHYTSTPTAKDNTSSSTRPGAIQPVGRVRPSTSPATPDGHSPNPFQHGPSPFNSQTSDLYGVRNNFYPKQPSPEPELNNEVFDDDIDGKERPDKGLTSKVSPRSSLTSDRREYMSLAAVPRLSRLSADLKSPSPGGKNSPEQRSFRDRQKYFEIDVKQQTPEKPKPRVSLVGEDDLKKMREEEERKFEQRAREYLMDEDEEDEEEDLAKQVAQMKATGKVLLDGVEYKVEPVASPSQHCSTPPSYCGSSGPSSVDGKGDSQRNSLDDSFRLEQRPNSMTGLIPAYSGDSAAPIRTAKAERRHQERLRMQSPELAVSPDKDLSPAEKRALEAEKRAMWRAARMKSLEQDALKAQMVIAKSRDVKKRGTLDQLTESPSPVPTPSPTPMEELSPRGVTSPGRLSPDTADDVQFIDDGSGKPGPAASPEVEVPTPLPTTSALEEMALYSNKRKLRQGRRSLETAVPT</sequence>
<evidence type="ECO:0000313" key="25">
    <source>
        <dbReference type="Proteomes" id="UP000265040"/>
    </source>
</evidence>
<dbReference type="GO" id="GO:0005912">
    <property type="term" value="C:adherens junction"/>
    <property type="evidence" value="ECO:0007669"/>
    <property type="project" value="UniProtKB-SubCell"/>
</dbReference>
<dbReference type="SUPFAM" id="SSF52058">
    <property type="entry name" value="L domain-like"/>
    <property type="match status" value="1"/>
</dbReference>
<dbReference type="GO" id="GO:0098968">
    <property type="term" value="P:neurotransmitter receptor transport postsynaptic membrane to endosome"/>
    <property type="evidence" value="ECO:0007669"/>
    <property type="project" value="TreeGrafter"/>
</dbReference>
<feature type="compositionally biased region" description="Polar residues" evidence="22">
    <location>
        <begin position="1373"/>
        <end position="1382"/>
    </location>
</feature>
<dbReference type="FunFam" id="2.30.42.10:FF:000114">
    <property type="entry name" value="protein scribble homolog isoform X1"/>
    <property type="match status" value="1"/>
</dbReference>
<dbReference type="SMART" id="SM00364">
    <property type="entry name" value="LRR_BAC"/>
    <property type="match status" value="10"/>
</dbReference>
<protein>
    <recommendedName>
        <fullName evidence="21">Protein scribble homolog</fullName>
    </recommendedName>
</protein>
<dbReference type="Pfam" id="PF23598">
    <property type="entry name" value="LRR_14"/>
    <property type="match status" value="1"/>
</dbReference>
<feature type="compositionally biased region" description="Polar residues" evidence="22">
    <location>
        <begin position="1244"/>
        <end position="1255"/>
    </location>
</feature>
<reference evidence="24" key="2">
    <citation type="submission" date="2025-08" db="UniProtKB">
        <authorList>
            <consortium name="Ensembl"/>
        </authorList>
    </citation>
    <scope>IDENTIFICATION</scope>
</reference>
<feature type="region of interest" description="Disordered" evidence="22">
    <location>
        <begin position="1633"/>
        <end position="1711"/>
    </location>
</feature>
<dbReference type="InterPro" id="IPR001611">
    <property type="entry name" value="Leu-rich_rpt"/>
</dbReference>
<dbReference type="Pfam" id="PF13855">
    <property type="entry name" value="LRR_8"/>
    <property type="match status" value="1"/>
</dbReference>
<keyword evidence="8" id="KW-0597">Phosphoprotein</keyword>
<evidence type="ECO:0000256" key="18">
    <source>
        <dbReference type="ARBA" id="ARBA00023288"/>
    </source>
</evidence>
<evidence type="ECO:0000256" key="2">
    <source>
        <dbReference type="ARBA" id="ARBA00004496"/>
    </source>
</evidence>
<evidence type="ECO:0000259" key="23">
    <source>
        <dbReference type="PROSITE" id="PS50106"/>
    </source>
</evidence>
<feature type="domain" description="PDZ" evidence="23">
    <location>
        <begin position="1062"/>
        <end position="1150"/>
    </location>
</feature>
<dbReference type="GO" id="GO:0043113">
    <property type="term" value="P:receptor clustering"/>
    <property type="evidence" value="ECO:0007669"/>
    <property type="project" value="TreeGrafter"/>
</dbReference>
<dbReference type="GO" id="GO:0016323">
    <property type="term" value="C:basolateral plasma membrane"/>
    <property type="evidence" value="ECO:0007669"/>
    <property type="project" value="TreeGrafter"/>
</dbReference>
<feature type="region of interest" description="Disordered" evidence="22">
    <location>
        <begin position="916"/>
        <end position="954"/>
    </location>
</feature>
<dbReference type="PROSITE" id="PS50106">
    <property type="entry name" value="PDZ"/>
    <property type="match status" value="4"/>
</dbReference>
<dbReference type="GO" id="GO:0045211">
    <property type="term" value="C:postsynaptic membrane"/>
    <property type="evidence" value="ECO:0007669"/>
    <property type="project" value="TreeGrafter"/>
</dbReference>
<reference evidence="24 25" key="1">
    <citation type="submission" date="2021-04" db="EMBL/GenBank/DDBJ databases">
        <authorList>
            <consortium name="Wellcome Sanger Institute Data Sharing"/>
        </authorList>
    </citation>
    <scope>NUCLEOTIDE SEQUENCE [LARGE SCALE GENOMIC DNA]</scope>
</reference>
<evidence type="ECO:0000256" key="1">
    <source>
        <dbReference type="ARBA" id="ARBA00004202"/>
    </source>
</evidence>
<evidence type="ECO:0000256" key="13">
    <source>
        <dbReference type="ARBA" id="ARBA00023018"/>
    </source>
</evidence>
<dbReference type="GO" id="GO:0098793">
    <property type="term" value="C:presynapse"/>
    <property type="evidence" value="ECO:0007669"/>
    <property type="project" value="UniProtKB-SubCell"/>
</dbReference>
<evidence type="ECO:0000256" key="4">
    <source>
        <dbReference type="ARBA" id="ARBA00004536"/>
    </source>
</evidence>
<evidence type="ECO:0000256" key="9">
    <source>
        <dbReference type="ARBA" id="ARBA00022614"/>
    </source>
</evidence>
<dbReference type="PROSITE" id="PS51450">
    <property type="entry name" value="LRR"/>
    <property type="match status" value="4"/>
</dbReference>
<feature type="compositionally biased region" description="Basic and acidic residues" evidence="22">
    <location>
        <begin position="1571"/>
        <end position="1582"/>
    </location>
</feature>
<evidence type="ECO:0000256" key="10">
    <source>
        <dbReference type="ARBA" id="ARBA00022737"/>
    </source>
</evidence>
<dbReference type="SMART" id="SM00228">
    <property type="entry name" value="PDZ"/>
    <property type="match status" value="4"/>
</dbReference>
<keyword evidence="7" id="KW-0963">Cytoplasm</keyword>
<evidence type="ECO:0000256" key="6">
    <source>
        <dbReference type="ARBA" id="ARBA00022475"/>
    </source>
</evidence>
<dbReference type="FunFam" id="2.30.42.10:FF:000041">
    <property type="entry name" value="protein scribble homolog isoform X1"/>
    <property type="match status" value="1"/>
</dbReference>
<evidence type="ECO:0000313" key="24">
    <source>
        <dbReference type="Ensembl" id="ENSATEP00000072443.1"/>
    </source>
</evidence>
<dbReference type="PANTHER" id="PTHR23119:SF57">
    <property type="entry name" value="PROTEIN SCRIBBLE HOMOLOG"/>
    <property type="match status" value="1"/>
</dbReference>
<comment type="subcellular location">
    <subcellularLocation>
        <location evidence="4">Cell junction</location>
        <location evidence="4">Adherens junction</location>
    </subcellularLocation>
    <subcellularLocation>
        <location evidence="1">Cell membrane</location>
        <topology evidence="1">Peripheral membrane protein</topology>
    </subcellularLocation>
    <subcellularLocation>
        <location evidence="3">Cell projection</location>
        <location evidence="3">Lamellipodium</location>
    </subcellularLocation>
    <subcellularLocation>
        <location evidence="2">Cytoplasm</location>
    </subcellularLocation>
    <subcellularLocation>
        <location evidence="20">Postsynapse</location>
    </subcellularLocation>
    <subcellularLocation>
        <location evidence="19">Presynapse</location>
    </subcellularLocation>
</comment>
<feature type="compositionally biased region" description="Low complexity" evidence="22">
    <location>
        <begin position="1699"/>
        <end position="1710"/>
    </location>
</feature>
<evidence type="ECO:0000256" key="21">
    <source>
        <dbReference type="ARBA" id="ARBA00072775"/>
    </source>
</evidence>
<feature type="compositionally biased region" description="Acidic residues" evidence="22">
    <location>
        <begin position="1471"/>
        <end position="1481"/>
    </location>
</feature>
<dbReference type="GO" id="GO:0098887">
    <property type="term" value="P:neurotransmitter receptor transport, endosome to postsynaptic membrane"/>
    <property type="evidence" value="ECO:0007669"/>
    <property type="project" value="TreeGrafter"/>
</dbReference>
<keyword evidence="18" id="KW-0449">Lipoprotein</keyword>
<evidence type="ECO:0000256" key="8">
    <source>
        <dbReference type="ARBA" id="ARBA00022553"/>
    </source>
</evidence>
<feature type="region of interest" description="Disordered" evidence="22">
    <location>
        <begin position="448"/>
        <end position="606"/>
    </location>
</feature>
<feature type="compositionally biased region" description="Basic and acidic residues" evidence="22">
    <location>
        <begin position="1531"/>
        <end position="1548"/>
    </location>
</feature>
<dbReference type="Ensembl" id="ENSATET00000075285.1">
    <property type="protein sequence ID" value="ENSATEP00000072443.1"/>
    <property type="gene ID" value="ENSATEG00000000909.3"/>
</dbReference>
<dbReference type="CDD" id="cd06702">
    <property type="entry name" value="PDZ3_Scribble-like"/>
    <property type="match status" value="1"/>
</dbReference>
<dbReference type="FunFam" id="3.80.10.10:FF:000072">
    <property type="entry name" value="protein scribble homolog isoform X1"/>
    <property type="match status" value="1"/>
</dbReference>
<evidence type="ECO:0000256" key="19">
    <source>
        <dbReference type="ARBA" id="ARBA00034106"/>
    </source>
</evidence>
<organism evidence="24 25">
    <name type="scientific">Anabas testudineus</name>
    <name type="common">Climbing perch</name>
    <name type="synonym">Anthias testudineus</name>
    <dbReference type="NCBI Taxonomy" id="64144"/>
    <lineage>
        <taxon>Eukaryota</taxon>
        <taxon>Metazoa</taxon>
        <taxon>Chordata</taxon>
        <taxon>Craniata</taxon>
        <taxon>Vertebrata</taxon>
        <taxon>Euteleostomi</taxon>
        <taxon>Actinopterygii</taxon>
        <taxon>Neopterygii</taxon>
        <taxon>Teleostei</taxon>
        <taxon>Neoteleostei</taxon>
        <taxon>Acanthomorphata</taxon>
        <taxon>Anabantaria</taxon>
        <taxon>Anabantiformes</taxon>
        <taxon>Anabantoidei</taxon>
        <taxon>Anabantidae</taxon>
        <taxon>Anabas</taxon>
    </lineage>
</organism>
<dbReference type="CDD" id="cd06704">
    <property type="entry name" value="PDZ1_Scribble-like"/>
    <property type="match status" value="1"/>
</dbReference>
<dbReference type="FunFam" id="3.80.10.10:FF:000338">
    <property type="entry name" value="protein scribble homolog isoform X12"/>
    <property type="match status" value="1"/>
</dbReference>
<dbReference type="GO" id="GO:0005737">
    <property type="term" value="C:cytoplasm"/>
    <property type="evidence" value="ECO:0007669"/>
    <property type="project" value="UniProtKB-SubCell"/>
</dbReference>
<accession>A0AAQ6IFU6</accession>
<keyword evidence="16" id="KW-0564">Palmitate</keyword>
<feature type="domain" description="PDZ" evidence="23">
    <location>
        <begin position="697"/>
        <end position="784"/>
    </location>
</feature>
<evidence type="ECO:0000256" key="15">
    <source>
        <dbReference type="ARBA" id="ARBA00023136"/>
    </source>
</evidence>
<feature type="domain" description="PDZ" evidence="23">
    <location>
        <begin position="829"/>
        <end position="917"/>
    </location>
</feature>
<dbReference type="InterPro" id="IPR050614">
    <property type="entry name" value="Synaptic_Scaffolding_LAP-MAGUK"/>
</dbReference>
<dbReference type="FunFam" id="2.30.42.10:FF:000074">
    <property type="entry name" value="protein scribble homolog isoform X2"/>
    <property type="match status" value="1"/>
</dbReference>
<feature type="domain" description="PDZ" evidence="23">
    <location>
        <begin position="966"/>
        <end position="1055"/>
    </location>
</feature>
<proteinExistence type="predicted"/>
<dbReference type="CDD" id="cd06703">
    <property type="entry name" value="PDZ2_Scribble-like"/>
    <property type="match status" value="1"/>
</dbReference>
<gene>
    <name evidence="24" type="primary">SCRIB</name>
</gene>
<keyword evidence="14" id="KW-0175">Coiled coil</keyword>
<dbReference type="Proteomes" id="UP000265040">
    <property type="component" value="Chromosome 2"/>
</dbReference>
<evidence type="ECO:0000256" key="5">
    <source>
        <dbReference type="ARBA" id="ARBA00022473"/>
    </source>
</evidence>
<dbReference type="GO" id="GO:0045197">
    <property type="term" value="P:establishment or maintenance of epithelial cell apical/basal polarity"/>
    <property type="evidence" value="ECO:0007669"/>
    <property type="project" value="TreeGrafter"/>
</dbReference>
<feature type="compositionally biased region" description="Acidic residues" evidence="22">
    <location>
        <begin position="656"/>
        <end position="668"/>
    </location>
</feature>
<dbReference type="CDD" id="cd06701">
    <property type="entry name" value="PDZ4_Scribble-like"/>
    <property type="match status" value="1"/>
</dbReference>
<dbReference type="SUPFAM" id="SSF50156">
    <property type="entry name" value="PDZ domain-like"/>
    <property type="match status" value="4"/>
</dbReference>
<feature type="compositionally biased region" description="Basic and acidic residues" evidence="22">
    <location>
        <begin position="545"/>
        <end position="556"/>
    </location>
</feature>
<dbReference type="GeneTree" id="ENSGT00940000154025"/>
<dbReference type="GO" id="GO:0030027">
    <property type="term" value="C:lamellipodium"/>
    <property type="evidence" value="ECO:0007669"/>
    <property type="project" value="UniProtKB-SubCell"/>
</dbReference>
<feature type="compositionally biased region" description="Polar residues" evidence="22">
    <location>
        <begin position="1269"/>
        <end position="1293"/>
    </location>
</feature>
<dbReference type="SMART" id="SM00369">
    <property type="entry name" value="LRR_TYP"/>
    <property type="match status" value="12"/>
</dbReference>
<feature type="compositionally biased region" description="Acidic residues" evidence="22">
    <location>
        <begin position="557"/>
        <end position="569"/>
    </location>
</feature>
<dbReference type="InterPro" id="IPR001478">
    <property type="entry name" value="PDZ"/>
</dbReference>
<keyword evidence="13" id="KW-0770">Synapse</keyword>
<feature type="compositionally biased region" description="Basic and acidic residues" evidence="22">
    <location>
        <begin position="576"/>
        <end position="585"/>
    </location>
</feature>
<keyword evidence="6" id="KW-1003">Cell membrane</keyword>
<feature type="compositionally biased region" description="Polar residues" evidence="22">
    <location>
        <begin position="514"/>
        <end position="532"/>
    </location>
</feature>
<dbReference type="InterPro" id="IPR032675">
    <property type="entry name" value="LRR_dom_sf"/>
</dbReference>
<dbReference type="GO" id="GO:0019901">
    <property type="term" value="F:protein kinase binding"/>
    <property type="evidence" value="ECO:0007669"/>
    <property type="project" value="TreeGrafter"/>
</dbReference>
<keyword evidence="5" id="KW-0217">Developmental protein</keyword>
<keyword evidence="10" id="KW-0677">Repeat</keyword>
<keyword evidence="15" id="KW-0472">Membrane</keyword>
<evidence type="ECO:0000256" key="12">
    <source>
        <dbReference type="ARBA" id="ARBA00022949"/>
    </source>
</evidence>
<dbReference type="PANTHER" id="PTHR23119">
    <property type="entry name" value="DISCS LARGE"/>
    <property type="match status" value="1"/>
</dbReference>
<dbReference type="InterPro" id="IPR003591">
    <property type="entry name" value="Leu-rich_rpt_typical-subtyp"/>
</dbReference>
<name>A0AAQ6IFU6_ANATE</name>
<feature type="region of interest" description="Disordered" evidence="22">
    <location>
        <begin position="644"/>
        <end position="691"/>
    </location>
</feature>
<evidence type="ECO:0000256" key="22">
    <source>
        <dbReference type="SAM" id="MobiDB-lite"/>
    </source>
</evidence>
<reference evidence="24" key="3">
    <citation type="submission" date="2025-09" db="UniProtKB">
        <authorList>
            <consortium name="Ensembl"/>
        </authorList>
    </citation>
    <scope>IDENTIFICATION</scope>
</reference>
<evidence type="ECO:0000256" key="20">
    <source>
        <dbReference type="ARBA" id="ARBA00034110"/>
    </source>
</evidence>
<dbReference type="InterPro" id="IPR036034">
    <property type="entry name" value="PDZ_sf"/>
</dbReference>
<feature type="compositionally biased region" description="Basic and acidic residues" evidence="22">
    <location>
        <begin position="478"/>
        <end position="493"/>
    </location>
</feature>
<dbReference type="GO" id="GO:0098609">
    <property type="term" value="P:cell-cell adhesion"/>
    <property type="evidence" value="ECO:0007669"/>
    <property type="project" value="TreeGrafter"/>
</dbReference>
<evidence type="ECO:0000256" key="17">
    <source>
        <dbReference type="ARBA" id="ARBA00023273"/>
    </source>
</evidence>
<dbReference type="Gene3D" id="3.80.10.10">
    <property type="entry name" value="Ribonuclease Inhibitor"/>
    <property type="match status" value="2"/>
</dbReference>
<evidence type="ECO:0000256" key="7">
    <source>
        <dbReference type="ARBA" id="ARBA00022490"/>
    </source>
</evidence>
<feature type="compositionally biased region" description="Basic and acidic residues" evidence="22">
    <location>
        <begin position="1449"/>
        <end position="1470"/>
    </location>
</feature>
<keyword evidence="17" id="KW-0966">Cell projection</keyword>
<dbReference type="Gene3D" id="2.30.42.10">
    <property type="match status" value="4"/>
</dbReference>
<keyword evidence="12" id="KW-0965">Cell junction</keyword>
<dbReference type="GO" id="GO:0014069">
    <property type="term" value="C:postsynaptic density"/>
    <property type="evidence" value="ECO:0007669"/>
    <property type="project" value="TreeGrafter"/>
</dbReference>
<keyword evidence="25" id="KW-1185">Reference proteome</keyword>
<feature type="region of interest" description="Disordered" evidence="22">
    <location>
        <begin position="1506"/>
        <end position="1598"/>
    </location>
</feature>
<evidence type="ECO:0000256" key="14">
    <source>
        <dbReference type="ARBA" id="ARBA00023054"/>
    </source>
</evidence>
<dbReference type="InterPro" id="IPR055414">
    <property type="entry name" value="LRR_R13L4/SHOC2-like"/>
</dbReference>